<dbReference type="RefSeq" id="WP_014426024.1">
    <property type="nucleotide sequence ID" value="NC_017069.1"/>
</dbReference>
<protein>
    <submittedName>
        <fullName evidence="1">Uncharacterized protein</fullName>
    </submittedName>
</protein>
<keyword evidence="1" id="KW-0614">Plasmid</keyword>
<accession>I0GVD7</accession>
<proteinExistence type="predicted"/>
<sequence length="74" mass="8777">MEYLKLQTLIESKFGKSQHVRCYMEGQIGKVVKIKLDTDEENKRTFYYLLELDNEERSWYAESELEGLPGDRAI</sequence>
<dbReference type="EMBL" id="AP012294">
    <property type="protein sequence ID" value="BAL84724.1"/>
    <property type="molecule type" value="Genomic_DNA"/>
</dbReference>
<evidence type="ECO:0000313" key="2">
    <source>
        <dbReference type="Proteomes" id="UP000007887"/>
    </source>
</evidence>
<dbReference type="HOGENOM" id="CLU_2685780_0_0_9"/>
<evidence type="ECO:0000313" key="1">
    <source>
        <dbReference type="EMBL" id="BAL84724.1"/>
    </source>
</evidence>
<dbReference type="Proteomes" id="UP000007887">
    <property type="component" value="Plasmid pSRC4"/>
</dbReference>
<geneLocation type="plasmid" evidence="1 2">
    <name>pSRC4</name>
</geneLocation>
<dbReference type="KEGG" id="sri:SELR_pSRC400730"/>
<dbReference type="AlphaFoldDB" id="I0GVD7"/>
<reference evidence="1 2" key="1">
    <citation type="submission" date="2011-10" db="EMBL/GenBank/DDBJ databases">
        <title>Whole genome sequence of Selenomonas ruminantium subsp. lactilytica TAM6421.</title>
        <authorList>
            <person name="Oguchi A."/>
            <person name="Ankai A."/>
            <person name="Kaneko J."/>
            <person name="Yamada-Narita S."/>
            <person name="Fukui S."/>
            <person name="Takahashi M."/>
            <person name="Onodera T."/>
            <person name="Kojima S."/>
            <person name="Fushimi T."/>
            <person name="Abe N."/>
            <person name="Kamio Y."/>
            <person name="Yamazaki S."/>
            <person name="Fujita N."/>
        </authorList>
    </citation>
    <scope>NUCLEOTIDE SEQUENCE [LARGE SCALE GENOMIC DNA]</scope>
    <source>
        <strain evidence="2">NBRC 103574 / TAM6421</strain>
        <plasmid evidence="1 2">pSRC4</plasmid>
    </source>
</reference>
<name>I0GVD7_SELRL</name>
<organism evidence="1 2">
    <name type="scientific">Selenomonas ruminantium subsp. lactilytica (strain NBRC 103574 / TAM6421)</name>
    <dbReference type="NCBI Taxonomy" id="927704"/>
    <lineage>
        <taxon>Bacteria</taxon>
        <taxon>Bacillati</taxon>
        <taxon>Bacillota</taxon>
        <taxon>Negativicutes</taxon>
        <taxon>Selenomonadales</taxon>
        <taxon>Selenomonadaceae</taxon>
        <taxon>Selenomonas</taxon>
    </lineage>
</organism>
<dbReference type="PATRIC" id="fig|927704.6.peg.3488"/>
<gene>
    <name evidence="1" type="ordered locus">SELR_pSRC400730</name>
</gene>